<keyword evidence="2 7" id="KW-0813">Transport</keyword>
<dbReference type="GO" id="GO:0005886">
    <property type="term" value="C:plasma membrane"/>
    <property type="evidence" value="ECO:0007669"/>
    <property type="project" value="UniProtKB-SubCell"/>
</dbReference>
<dbReference type="PANTHER" id="PTHR30465:SF43">
    <property type="entry name" value="OLIGOPEPTIDE ABC TRANSPORTER, PERMEASE PROTEIN"/>
    <property type="match status" value="1"/>
</dbReference>
<feature type="transmembrane region" description="Helical" evidence="7">
    <location>
        <begin position="301"/>
        <end position="328"/>
    </location>
</feature>
<evidence type="ECO:0000256" key="2">
    <source>
        <dbReference type="ARBA" id="ARBA00022448"/>
    </source>
</evidence>
<dbReference type="RefSeq" id="WP_342077917.1">
    <property type="nucleotide sequence ID" value="NZ_CP151767.2"/>
</dbReference>
<dbReference type="PANTHER" id="PTHR30465">
    <property type="entry name" value="INNER MEMBRANE ABC TRANSPORTER"/>
    <property type="match status" value="1"/>
</dbReference>
<keyword evidence="3" id="KW-1003">Cell membrane</keyword>
<proteinExistence type="inferred from homology"/>
<evidence type="ECO:0000256" key="6">
    <source>
        <dbReference type="ARBA" id="ARBA00023136"/>
    </source>
</evidence>
<dbReference type="InterPro" id="IPR035906">
    <property type="entry name" value="MetI-like_sf"/>
</dbReference>
<evidence type="ECO:0000256" key="1">
    <source>
        <dbReference type="ARBA" id="ARBA00004651"/>
    </source>
</evidence>
<keyword evidence="6 7" id="KW-0472">Membrane</keyword>
<feature type="domain" description="ABC transmembrane type-1" evidence="8">
    <location>
        <begin position="107"/>
        <end position="321"/>
    </location>
</feature>
<comment type="subcellular location">
    <subcellularLocation>
        <location evidence="1 7">Cell membrane</location>
        <topology evidence="1 7">Multi-pass membrane protein</topology>
    </subcellularLocation>
</comment>
<protein>
    <submittedName>
        <fullName evidence="9">ABC transporter permease</fullName>
    </submittedName>
</protein>
<feature type="transmembrane region" description="Helical" evidence="7">
    <location>
        <begin position="276"/>
        <end position="295"/>
    </location>
</feature>
<dbReference type="KEGG" id="yrh:AABB31_07005"/>
<evidence type="ECO:0000256" key="4">
    <source>
        <dbReference type="ARBA" id="ARBA00022692"/>
    </source>
</evidence>
<organism evidence="9 10">
    <name type="scientific">Yoonia rhodophyticola</name>
    <dbReference type="NCBI Taxonomy" id="3137370"/>
    <lineage>
        <taxon>Bacteria</taxon>
        <taxon>Pseudomonadati</taxon>
        <taxon>Pseudomonadota</taxon>
        <taxon>Alphaproteobacteria</taxon>
        <taxon>Rhodobacterales</taxon>
        <taxon>Paracoccaceae</taxon>
        <taxon>Yoonia</taxon>
    </lineage>
</organism>
<accession>A0AAN0NJM4</accession>
<dbReference type="Pfam" id="PF19300">
    <property type="entry name" value="BPD_transp_1_N"/>
    <property type="match status" value="1"/>
</dbReference>
<keyword evidence="5 7" id="KW-1133">Transmembrane helix</keyword>
<feature type="transmembrane region" description="Helical" evidence="7">
    <location>
        <begin position="191"/>
        <end position="212"/>
    </location>
</feature>
<comment type="similarity">
    <text evidence="7">Belongs to the binding-protein-dependent transport system permease family.</text>
</comment>
<name>A0AAN0NJM4_9RHOB</name>
<dbReference type="InterPro" id="IPR000515">
    <property type="entry name" value="MetI-like"/>
</dbReference>
<dbReference type="AlphaFoldDB" id="A0AAN0NJM4"/>
<keyword evidence="4 7" id="KW-0812">Transmembrane</keyword>
<evidence type="ECO:0000256" key="3">
    <source>
        <dbReference type="ARBA" id="ARBA00022475"/>
    </source>
</evidence>
<evidence type="ECO:0000256" key="5">
    <source>
        <dbReference type="ARBA" id="ARBA00022989"/>
    </source>
</evidence>
<dbReference type="Gene3D" id="1.10.3720.10">
    <property type="entry name" value="MetI-like"/>
    <property type="match status" value="1"/>
</dbReference>
<sequence length="340" mass="38035">MAFLQFILRRILVTIPLLIGISIATFLIITAVPGDFVDGWLGRTMAQTGQSREALMPQANLMRERLGLDQPLYVQYWVWIRNIVFAGDFGMSFTQNRPVTEVIDLRLWRTIGIALVTLVVGQMIGVFLGIYAATNQYRWGDTAATLVAFLGIVIPKFVIALILLYLLAFVWHSPYIGALYSPEFQVQQGMSFAKLWNLFLHVWPILLVSIWAGQAYTTRMMRGNLLDVMNAQYIETARAKGLSRRKVLFRHAVPNALHPVVMNMGSRFDYMIKGEIEIALVLGIPTLGPLIISSVTDRDMYVIAAIFLLVAVLLVIGNLLADIILALIDPRVRRATVSGG</sequence>
<dbReference type="EMBL" id="CP151767">
    <property type="protein sequence ID" value="WZU68627.1"/>
    <property type="molecule type" value="Genomic_DNA"/>
</dbReference>
<evidence type="ECO:0000256" key="7">
    <source>
        <dbReference type="RuleBase" id="RU363032"/>
    </source>
</evidence>
<dbReference type="CDD" id="cd06261">
    <property type="entry name" value="TM_PBP2"/>
    <property type="match status" value="1"/>
</dbReference>
<gene>
    <name evidence="9" type="ORF">AABB31_07005</name>
</gene>
<dbReference type="SUPFAM" id="SSF161098">
    <property type="entry name" value="MetI-like"/>
    <property type="match status" value="1"/>
</dbReference>
<feature type="transmembrane region" description="Helical" evidence="7">
    <location>
        <begin position="111"/>
        <end position="134"/>
    </location>
</feature>
<reference evidence="9" key="1">
    <citation type="submission" date="2024-08" db="EMBL/GenBank/DDBJ databases">
        <title>Phylogenomic analyses of a clade within the roseobacter group suggest taxonomic reassignments of species of the genera Aestuariivita, Citreicella, Loktanella, Nautella, Pelagibaca, Ruegeria, Thalassobius, Thiobacimonas and Tropicibacter, and the proposal o.</title>
        <authorList>
            <person name="Jeon C.O."/>
        </authorList>
    </citation>
    <scope>NUCLEOTIDE SEQUENCE</scope>
    <source>
        <strain evidence="9">SS1-5</strain>
    </source>
</reference>
<keyword evidence="10" id="KW-1185">Reference proteome</keyword>
<dbReference type="GO" id="GO:0055085">
    <property type="term" value="P:transmembrane transport"/>
    <property type="evidence" value="ECO:0007669"/>
    <property type="project" value="InterPro"/>
</dbReference>
<dbReference type="Pfam" id="PF00528">
    <property type="entry name" value="BPD_transp_1"/>
    <property type="match status" value="1"/>
</dbReference>
<evidence type="ECO:0000259" key="8">
    <source>
        <dbReference type="PROSITE" id="PS50928"/>
    </source>
</evidence>
<dbReference type="InterPro" id="IPR045621">
    <property type="entry name" value="BPD_transp_1_N"/>
</dbReference>
<feature type="transmembrane region" description="Helical" evidence="7">
    <location>
        <begin position="146"/>
        <end position="171"/>
    </location>
</feature>
<evidence type="ECO:0000313" key="10">
    <source>
        <dbReference type="Proteomes" id="UP001470809"/>
    </source>
</evidence>
<dbReference type="Proteomes" id="UP001470809">
    <property type="component" value="Chromosome"/>
</dbReference>
<feature type="transmembrane region" description="Helical" evidence="7">
    <location>
        <begin position="12"/>
        <end position="32"/>
    </location>
</feature>
<evidence type="ECO:0000313" key="9">
    <source>
        <dbReference type="EMBL" id="WZU68627.1"/>
    </source>
</evidence>
<dbReference type="PROSITE" id="PS50928">
    <property type="entry name" value="ABC_TM1"/>
    <property type="match status" value="1"/>
</dbReference>